<keyword evidence="1" id="KW-0472">Membrane</keyword>
<feature type="transmembrane region" description="Helical" evidence="1">
    <location>
        <begin position="44"/>
        <end position="64"/>
    </location>
</feature>
<name>A0A7T6VJ20_9BURK</name>
<evidence type="ECO:0000313" key="3">
    <source>
        <dbReference type="Proteomes" id="UP000596205"/>
    </source>
</evidence>
<dbReference type="KEGG" id="bann:JFN94_25845"/>
<dbReference type="AlphaFoldDB" id="A0A7T6VJ20"/>
<reference evidence="2 3" key="1">
    <citation type="submission" date="2020-12" db="EMBL/GenBank/DDBJ databases">
        <title>Complete genome sequence of Burkholderia anthina BJQ0011.</title>
        <authorList>
            <person name="Xu Y."/>
        </authorList>
    </citation>
    <scope>NUCLEOTIDE SEQUENCE [LARGE SCALE GENOMIC DNA]</scope>
    <source>
        <strain evidence="2 3">BJQ0011</strain>
    </source>
</reference>
<proteinExistence type="predicted"/>
<evidence type="ECO:0000313" key="2">
    <source>
        <dbReference type="EMBL" id="QQK04754.1"/>
    </source>
</evidence>
<keyword evidence="1" id="KW-1133">Transmembrane helix</keyword>
<dbReference type="EMBL" id="CP066770">
    <property type="protein sequence ID" value="QQK04754.1"/>
    <property type="molecule type" value="Genomic_DNA"/>
</dbReference>
<feature type="transmembrane region" description="Helical" evidence="1">
    <location>
        <begin position="70"/>
        <end position="87"/>
    </location>
</feature>
<keyword evidence="1" id="KW-0812">Transmembrane</keyword>
<evidence type="ECO:0000256" key="1">
    <source>
        <dbReference type="SAM" id="Phobius"/>
    </source>
</evidence>
<dbReference type="Proteomes" id="UP000596205">
    <property type="component" value="Chromosome 2"/>
</dbReference>
<accession>A0A7T6VJ20</accession>
<dbReference type="RefSeq" id="WP_199568796.1">
    <property type="nucleotide sequence ID" value="NZ_CP066770.1"/>
</dbReference>
<feature type="transmembrane region" description="Helical" evidence="1">
    <location>
        <begin position="6"/>
        <end position="32"/>
    </location>
</feature>
<gene>
    <name evidence="2" type="ORF">JFN94_25845</name>
</gene>
<protein>
    <submittedName>
        <fullName evidence="2">Holin</fullName>
    </submittedName>
</protein>
<sequence>MAEPTTSVLAAAGALLVKVVPGAVGSLIALRFIGDGLSGRQKAVSFVSGAAVSYFIGPLIVTWFGISDGGAQQAVGFLIGLFGLAITKELFKEINNADFIGALKRRIFGGP</sequence>
<organism evidence="2 3">
    <name type="scientific">Burkholderia anthina</name>
    <dbReference type="NCBI Taxonomy" id="179879"/>
    <lineage>
        <taxon>Bacteria</taxon>
        <taxon>Pseudomonadati</taxon>
        <taxon>Pseudomonadota</taxon>
        <taxon>Betaproteobacteria</taxon>
        <taxon>Burkholderiales</taxon>
        <taxon>Burkholderiaceae</taxon>
        <taxon>Burkholderia</taxon>
        <taxon>Burkholderia cepacia complex</taxon>
    </lineage>
</organism>